<accession>A0A8H6YU52</accession>
<sequence length="347" mass="39220">MFFRDSVSPFADKLGTNYVPSDSEILEIRALIRDPAEELGRIEAQIDGMELAIGQLKAKRASLKTAIDAHRALISPMRHVPLDVLQEIFFSCLSSEHYALMDPAEAPLLLGRICRHWRRVAYSTPMLWSSIHIPSPDLHHHSVNLLLRMERIVEAWLERSAACPLSVSVSDLNVPVESNTEIHPLVFQLLYVAHRLHRLALSGDARLFRPLLRLGPEALPLLESIRIQTNGIAMFDDHYNATSALQIPTMVDVSLCISDPIDPLSLPLRWSQLTALSLQCYCVWKDHGPEGGSRHWWSVRRASKVSEPSSVRTANDQDFRRSWISPGYNANYPTPDAYPCLHRFISI</sequence>
<proteinExistence type="predicted"/>
<organism evidence="1 2">
    <name type="scientific">Mycena venus</name>
    <dbReference type="NCBI Taxonomy" id="2733690"/>
    <lineage>
        <taxon>Eukaryota</taxon>
        <taxon>Fungi</taxon>
        <taxon>Dikarya</taxon>
        <taxon>Basidiomycota</taxon>
        <taxon>Agaricomycotina</taxon>
        <taxon>Agaricomycetes</taxon>
        <taxon>Agaricomycetidae</taxon>
        <taxon>Agaricales</taxon>
        <taxon>Marasmiineae</taxon>
        <taxon>Mycenaceae</taxon>
        <taxon>Mycena</taxon>
    </lineage>
</organism>
<dbReference type="AlphaFoldDB" id="A0A8H6YU52"/>
<reference evidence="1" key="1">
    <citation type="submission" date="2020-05" db="EMBL/GenBank/DDBJ databases">
        <title>Mycena genomes resolve the evolution of fungal bioluminescence.</title>
        <authorList>
            <person name="Tsai I.J."/>
        </authorList>
    </citation>
    <scope>NUCLEOTIDE SEQUENCE</scope>
    <source>
        <strain evidence="1">CCC161011</strain>
    </source>
</reference>
<protein>
    <recommendedName>
        <fullName evidence="3">F-box domain-containing protein</fullName>
    </recommendedName>
</protein>
<dbReference type="Proteomes" id="UP000620124">
    <property type="component" value="Unassembled WGS sequence"/>
</dbReference>
<name>A0A8H6YU52_9AGAR</name>
<evidence type="ECO:0008006" key="3">
    <source>
        <dbReference type="Google" id="ProtNLM"/>
    </source>
</evidence>
<comment type="caution">
    <text evidence="1">The sequence shown here is derived from an EMBL/GenBank/DDBJ whole genome shotgun (WGS) entry which is preliminary data.</text>
</comment>
<evidence type="ECO:0000313" key="1">
    <source>
        <dbReference type="EMBL" id="KAF7364846.1"/>
    </source>
</evidence>
<gene>
    <name evidence="1" type="ORF">MVEN_00354900</name>
</gene>
<dbReference type="EMBL" id="JACAZI010000003">
    <property type="protein sequence ID" value="KAF7364846.1"/>
    <property type="molecule type" value="Genomic_DNA"/>
</dbReference>
<keyword evidence="2" id="KW-1185">Reference proteome</keyword>
<evidence type="ECO:0000313" key="2">
    <source>
        <dbReference type="Proteomes" id="UP000620124"/>
    </source>
</evidence>
<dbReference type="OrthoDB" id="3365698at2759"/>